<sequence length="66" mass="7146">MKKVLTKKKKYVAPSVQVLELETTQILAGSGETNSTPTVNGFQPGESFGSGDMEESSPARRTSIWD</sequence>
<comment type="caution">
    <text evidence="2">The sequence shown here is derived from an EMBL/GenBank/DDBJ whole genome shotgun (WGS) entry which is preliminary data.</text>
</comment>
<reference evidence="2 3" key="1">
    <citation type="submission" date="2018-08" db="EMBL/GenBank/DDBJ databases">
        <title>A genome reference for cultivated species of the human gut microbiota.</title>
        <authorList>
            <person name="Zou Y."/>
            <person name="Xue W."/>
            <person name="Luo G."/>
        </authorList>
    </citation>
    <scope>NUCLEOTIDE SEQUENCE [LARGE SCALE GENOMIC DNA]</scope>
    <source>
        <strain evidence="2 3">AF24-12</strain>
    </source>
</reference>
<dbReference type="EMBL" id="QRVA01000041">
    <property type="protein sequence ID" value="RGS12110.1"/>
    <property type="molecule type" value="Genomic_DNA"/>
</dbReference>
<dbReference type="AlphaFoldDB" id="A0A3E5DZL8"/>
<evidence type="ECO:0000313" key="2">
    <source>
        <dbReference type="EMBL" id="RGS12110.1"/>
    </source>
</evidence>
<protein>
    <submittedName>
        <fullName evidence="2">Uncharacterized protein</fullName>
    </submittedName>
</protein>
<feature type="region of interest" description="Disordered" evidence="1">
    <location>
        <begin position="29"/>
        <end position="66"/>
    </location>
</feature>
<proteinExistence type="predicted"/>
<accession>A0A3E5DZL8</accession>
<evidence type="ECO:0000256" key="1">
    <source>
        <dbReference type="SAM" id="MobiDB-lite"/>
    </source>
</evidence>
<organism evidence="2 3">
    <name type="scientific">Segatella copri</name>
    <dbReference type="NCBI Taxonomy" id="165179"/>
    <lineage>
        <taxon>Bacteria</taxon>
        <taxon>Pseudomonadati</taxon>
        <taxon>Bacteroidota</taxon>
        <taxon>Bacteroidia</taxon>
        <taxon>Bacteroidales</taxon>
        <taxon>Prevotellaceae</taxon>
        <taxon>Segatella</taxon>
    </lineage>
</organism>
<dbReference type="Proteomes" id="UP000283872">
    <property type="component" value="Unassembled WGS sequence"/>
</dbReference>
<dbReference type="RefSeq" id="WP_117587272.1">
    <property type="nucleotide sequence ID" value="NZ_QRVA01000041.1"/>
</dbReference>
<feature type="compositionally biased region" description="Polar residues" evidence="1">
    <location>
        <begin position="29"/>
        <end position="41"/>
    </location>
</feature>
<name>A0A3E5DZL8_9BACT</name>
<evidence type="ECO:0000313" key="3">
    <source>
        <dbReference type="Proteomes" id="UP000283872"/>
    </source>
</evidence>
<gene>
    <name evidence="2" type="ORF">DWY11_12845</name>
</gene>